<dbReference type="NCBIfam" id="TIGR00481">
    <property type="entry name" value="YbhB/YbcL family Raf kinase inhibitor-like protein"/>
    <property type="match status" value="1"/>
</dbReference>
<evidence type="ECO:0000313" key="3">
    <source>
        <dbReference type="Proteomes" id="UP000660611"/>
    </source>
</evidence>
<protein>
    <submittedName>
        <fullName evidence="2">UPF0098 protein</fullName>
    </submittedName>
</protein>
<gene>
    <name evidence="2" type="ORF">Dsi01nite_074870</name>
</gene>
<reference evidence="2" key="1">
    <citation type="submission" date="2021-01" db="EMBL/GenBank/DDBJ databases">
        <title>Whole genome shotgun sequence of Dactylosporangium siamense NBRC 106093.</title>
        <authorList>
            <person name="Komaki H."/>
            <person name="Tamura T."/>
        </authorList>
    </citation>
    <scope>NUCLEOTIDE SEQUENCE</scope>
    <source>
        <strain evidence="2">NBRC 106093</strain>
    </source>
</reference>
<dbReference type="PANTHER" id="PTHR30289:SF1">
    <property type="entry name" value="PEBP (PHOSPHATIDYLETHANOLAMINE-BINDING PROTEIN) FAMILY PROTEIN"/>
    <property type="match status" value="1"/>
</dbReference>
<keyword evidence="3" id="KW-1185">Reference proteome</keyword>
<accession>A0A919PUD2</accession>
<proteinExistence type="inferred from homology"/>
<dbReference type="InterPro" id="IPR005247">
    <property type="entry name" value="YbhB_YbcL/LppC-like"/>
</dbReference>
<dbReference type="InterPro" id="IPR036610">
    <property type="entry name" value="PEBP-like_sf"/>
</dbReference>
<dbReference type="CDD" id="cd00865">
    <property type="entry name" value="PEBP_bact_arch"/>
    <property type="match status" value="1"/>
</dbReference>
<sequence length="175" mass="18500">MTDRPRPPSPFDSLPAVPAFALTSEDLTEGGTLPDAQVYERGNTSPHLSWSGFPAGTKSFALTCYDPDAPTGGGFWHWIVYNLPADLSELPTGAGTGDKDGLPDEAIHARNDYGTRDFGGAAPPPKDDPHRYFFAVHALDVDALDIGADASANVVGFNVVAHTIARAVLVSTFGF</sequence>
<comment type="caution">
    <text evidence="2">The sequence shown here is derived from an EMBL/GenBank/DDBJ whole genome shotgun (WGS) entry which is preliminary data.</text>
</comment>
<dbReference type="SUPFAM" id="SSF49777">
    <property type="entry name" value="PEBP-like"/>
    <property type="match status" value="1"/>
</dbReference>
<name>A0A919PUD2_9ACTN</name>
<dbReference type="Pfam" id="PF01161">
    <property type="entry name" value="PBP"/>
    <property type="match status" value="1"/>
</dbReference>
<dbReference type="Proteomes" id="UP000660611">
    <property type="component" value="Unassembled WGS sequence"/>
</dbReference>
<dbReference type="Gene3D" id="3.90.280.10">
    <property type="entry name" value="PEBP-like"/>
    <property type="match status" value="1"/>
</dbReference>
<evidence type="ECO:0000313" key="2">
    <source>
        <dbReference type="EMBL" id="GIG49446.1"/>
    </source>
</evidence>
<dbReference type="AlphaFoldDB" id="A0A919PUD2"/>
<dbReference type="InterPro" id="IPR008914">
    <property type="entry name" value="PEBP"/>
</dbReference>
<dbReference type="PANTHER" id="PTHR30289">
    <property type="entry name" value="UNCHARACTERIZED PROTEIN YBCL-RELATED"/>
    <property type="match status" value="1"/>
</dbReference>
<organism evidence="2 3">
    <name type="scientific">Dactylosporangium siamense</name>
    <dbReference type="NCBI Taxonomy" id="685454"/>
    <lineage>
        <taxon>Bacteria</taxon>
        <taxon>Bacillati</taxon>
        <taxon>Actinomycetota</taxon>
        <taxon>Actinomycetes</taxon>
        <taxon>Micromonosporales</taxon>
        <taxon>Micromonosporaceae</taxon>
        <taxon>Dactylosporangium</taxon>
    </lineage>
</organism>
<evidence type="ECO:0000256" key="1">
    <source>
        <dbReference type="ARBA" id="ARBA00007120"/>
    </source>
</evidence>
<comment type="similarity">
    <text evidence="1">Belongs to the UPF0098 family.</text>
</comment>
<dbReference type="EMBL" id="BONQ01000118">
    <property type="protein sequence ID" value="GIG49446.1"/>
    <property type="molecule type" value="Genomic_DNA"/>
</dbReference>
<dbReference type="RefSeq" id="WP_203851117.1">
    <property type="nucleotide sequence ID" value="NZ_BAAAVW010000001.1"/>
</dbReference>